<dbReference type="EMBL" id="ML213505">
    <property type="protein sequence ID" value="TFK54921.1"/>
    <property type="molecule type" value="Genomic_DNA"/>
</dbReference>
<name>A0A5C3NMQ8_9AGAM</name>
<organism evidence="1 2">
    <name type="scientific">Heliocybe sulcata</name>
    <dbReference type="NCBI Taxonomy" id="5364"/>
    <lineage>
        <taxon>Eukaryota</taxon>
        <taxon>Fungi</taxon>
        <taxon>Dikarya</taxon>
        <taxon>Basidiomycota</taxon>
        <taxon>Agaricomycotina</taxon>
        <taxon>Agaricomycetes</taxon>
        <taxon>Gloeophyllales</taxon>
        <taxon>Gloeophyllaceae</taxon>
        <taxon>Heliocybe</taxon>
    </lineage>
</organism>
<gene>
    <name evidence="1" type="ORF">OE88DRAFT_1653486</name>
</gene>
<evidence type="ECO:0000313" key="2">
    <source>
        <dbReference type="Proteomes" id="UP000305948"/>
    </source>
</evidence>
<reference evidence="1 2" key="1">
    <citation type="journal article" date="2019" name="Nat. Ecol. Evol.">
        <title>Megaphylogeny resolves global patterns of mushroom evolution.</title>
        <authorList>
            <person name="Varga T."/>
            <person name="Krizsan K."/>
            <person name="Foldi C."/>
            <person name="Dima B."/>
            <person name="Sanchez-Garcia M."/>
            <person name="Sanchez-Ramirez S."/>
            <person name="Szollosi G.J."/>
            <person name="Szarkandi J.G."/>
            <person name="Papp V."/>
            <person name="Albert L."/>
            <person name="Andreopoulos W."/>
            <person name="Angelini C."/>
            <person name="Antonin V."/>
            <person name="Barry K.W."/>
            <person name="Bougher N.L."/>
            <person name="Buchanan P."/>
            <person name="Buyck B."/>
            <person name="Bense V."/>
            <person name="Catcheside P."/>
            <person name="Chovatia M."/>
            <person name="Cooper J."/>
            <person name="Damon W."/>
            <person name="Desjardin D."/>
            <person name="Finy P."/>
            <person name="Geml J."/>
            <person name="Haridas S."/>
            <person name="Hughes K."/>
            <person name="Justo A."/>
            <person name="Karasinski D."/>
            <person name="Kautmanova I."/>
            <person name="Kiss B."/>
            <person name="Kocsube S."/>
            <person name="Kotiranta H."/>
            <person name="LaButti K.M."/>
            <person name="Lechner B.E."/>
            <person name="Liimatainen K."/>
            <person name="Lipzen A."/>
            <person name="Lukacs Z."/>
            <person name="Mihaltcheva S."/>
            <person name="Morgado L.N."/>
            <person name="Niskanen T."/>
            <person name="Noordeloos M.E."/>
            <person name="Ohm R.A."/>
            <person name="Ortiz-Santana B."/>
            <person name="Ovrebo C."/>
            <person name="Racz N."/>
            <person name="Riley R."/>
            <person name="Savchenko A."/>
            <person name="Shiryaev A."/>
            <person name="Soop K."/>
            <person name="Spirin V."/>
            <person name="Szebenyi C."/>
            <person name="Tomsovsky M."/>
            <person name="Tulloss R.E."/>
            <person name="Uehling J."/>
            <person name="Grigoriev I.V."/>
            <person name="Vagvolgyi C."/>
            <person name="Papp T."/>
            <person name="Martin F.M."/>
            <person name="Miettinen O."/>
            <person name="Hibbett D.S."/>
            <person name="Nagy L.G."/>
        </authorList>
    </citation>
    <scope>NUCLEOTIDE SEQUENCE [LARGE SCALE GENOMIC DNA]</scope>
    <source>
        <strain evidence="1 2">OMC1185</strain>
    </source>
</reference>
<evidence type="ECO:0000313" key="1">
    <source>
        <dbReference type="EMBL" id="TFK54921.1"/>
    </source>
</evidence>
<keyword evidence="2" id="KW-1185">Reference proteome</keyword>
<proteinExistence type="predicted"/>
<dbReference type="Proteomes" id="UP000305948">
    <property type="component" value="Unassembled WGS sequence"/>
</dbReference>
<sequence length="68" mass="7344">MRRKLIVSLIPTTGNPQAVLLSASLFGRSACALHKSRPGARKKYKEAREVCRAGAAAKYLPLLASDHP</sequence>
<dbReference type="AlphaFoldDB" id="A0A5C3NMQ8"/>
<protein>
    <submittedName>
        <fullName evidence="1">Uncharacterized protein</fullName>
    </submittedName>
</protein>
<accession>A0A5C3NMQ8</accession>